<organism evidence="3 4">
    <name type="scientific">Eumeta variegata</name>
    <name type="common">Bagworm moth</name>
    <name type="synonym">Eumeta japonica</name>
    <dbReference type="NCBI Taxonomy" id="151549"/>
    <lineage>
        <taxon>Eukaryota</taxon>
        <taxon>Metazoa</taxon>
        <taxon>Ecdysozoa</taxon>
        <taxon>Arthropoda</taxon>
        <taxon>Hexapoda</taxon>
        <taxon>Insecta</taxon>
        <taxon>Pterygota</taxon>
        <taxon>Neoptera</taxon>
        <taxon>Endopterygota</taxon>
        <taxon>Lepidoptera</taxon>
        <taxon>Glossata</taxon>
        <taxon>Ditrysia</taxon>
        <taxon>Tineoidea</taxon>
        <taxon>Psychidae</taxon>
        <taxon>Oiketicinae</taxon>
        <taxon>Eumeta</taxon>
    </lineage>
</organism>
<dbReference type="InterPro" id="IPR000477">
    <property type="entry name" value="RT_dom"/>
</dbReference>
<dbReference type="Proteomes" id="UP000299102">
    <property type="component" value="Unassembled WGS sequence"/>
</dbReference>
<dbReference type="Pfam" id="PF00078">
    <property type="entry name" value="RVT_1"/>
    <property type="match status" value="1"/>
</dbReference>
<evidence type="ECO:0000259" key="2">
    <source>
        <dbReference type="Pfam" id="PF00078"/>
    </source>
</evidence>
<keyword evidence="3" id="KW-0548">Nucleotidyltransferase</keyword>
<evidence type="ECO:0000313" key="4">
    <source>
        <dbReference type="Proteomes" id="UP000299102"/>
    </source>
</evidence>
<keyword evidence="3" id="KW-0695">RNA-directed DNA polymerase</keyword>
<evidence type="ECO:0000313" key="3">
    <source>
        <dbReference type="EMBL" id="GBP33047.1"/>
    </source>
</evidence>
<feature type="region of interest" description="Disordered" evidence="1">
    <location>
        <begin position="89"/>
        <end position="115"/>
    </location>
</feature>
<gene>
    <name evidence="3" type="primary">RTase</name>
    <name evidence="3" type="ORF">EVAR_18525_1</name>
</gene>
<comment type="caution">
    <text evidence="3">The sequence shown here is derived from an EMBL/GenBank/DDBJ whole genome shotgun (WGS) entry which is preliminary data.</text>
</comment>
<dbReference type="PANTHER" id="PTHR19446">
    <property type="entry name" value="REVERSE TRANSCRIPTASES"/>
    <property type="match status" value="1"/>
</dbReference>
<keyword evidence="4" id="KW-1185">Reference proteome</keyword>
<name>A0A4C1V432_EUMVA</name>
<evidence type="ECO:0000256" key="1">
    <source>
        <dbReference type="SAM" id="MobiDB-lite"/>
    </source>
</evidence>
<reference evidence="3 4" key="1">
    <citation type="journal article" date="2019" name="Commun. Biol.">
        <title>The bagworm genome reveals a unique fibroin gene that provides high tensile strength.</title>
        <authorList>
            <person name="Kono N."/>
            <person name="Nakamura H."/>
            <person name="Ohtoshi R."/>
            <person name="Tomita M."/>
            <person name="Numata K."/>
            <person name="Arakawa K."/>
        </authorList>
    </citation>
    <scope>NUCLEOTIDE SEQUENCE [LARGE SCALE GENOMIC DNA]</scope>
</reference>
<feature type="compositionally biased region" description="Basic residues" evidence="1">
    <location>
        <begin position="89"/>
        <end position="109"/>
    </location>
</feature>
<protein>
    <submittedName>
        <fullName evidence="3">Probable RNA-directed DNA polymerase from transposon BS</fullName>
    </submittedName>
</protein>
<sequence length="526" mass="60222">MLRMGQKLLTLEGAPSRHQGCEAHFPNLRKHSLRVKKRLLLPRRVCHSIVLDHHPTPAPSPNSKELSRLNHALLFLRFCLALARTEAHHRPRVGQRSRRAFSRSQKKKEKSGEKRKECTVANYIGNELVRLENKLNYEFKIIAHLTPIHFLNNPTKRTSTLDVSLVTSVAFNVTKTLKSEEYTPVPPLKRPDNTTAINDAEIAKCIAESIASQCSHAYPSHDISHIHYIKKEVWHKVSLELKDDRPPFYLSEVQTLVKNLKTRKVPDTDGVNNKATKCFSLLLFFLLVAIFNACLKNFTPIWKEAEVMGIHKPKKPRDLPASYRSIRLLSGLTKLYQNILKSRLSDHLFGKGLIINEKFGFRPAHSFPQQALHLVIAVLFDVTKAFDRVWHTGLTYKLLALKVPDRFIYIIDSYISNRHFVLDTKTHTRLNELSEQGFLKDPPSFLFCTSRTQTTYCARRQESNSCYSRTILRYIFLQSMKNQPSSTFRGPLMSWVDGFVPGGLRLIHMASHAPLAPPCAVLPRSM</sequence>
<accession>A0A4C1V432</accession>
<proteinExistence type="predicted"/>
<dbReference type="OrthoDB" id="416454at2759"/>
<dbReference type="EMBL" id="BGZK01000269">
    <property type="protein sequence ID" value="GBP33047.1"/>
    <property type="molecule type" value="Genomic_DNA"/>
</dbReference>
<dbReference type="AlphaFoldDB" id="A0A4C1V432"/>
<feature type="domain" description="Reverse transcriptase" evidence="2">
    <location>
        <begin position="313"/>
        <end position="421"/>
    </location>
</feature>
<keyword evidence="3" id="KW-0808">Transferase</keyword>
<dbReference type="GO" id="GO:0003964">
    <property type="term" value="F:RNA-directed DNA polymerase activity"/>
    <property type="evidence" value="ECO:0007669"/>
    <property type="project" value="UniProtKB-KW"/>
</dbReference>